<evidence type="ECO:0000313" key="1">
    <source>
        <dbReference type="EMBL" id="KAL1868588.1"/>
    </source>
</evidence>
<comment type="caution">
    <text evidence="1">The sequence shown here is derived from an EMBL/GenBank/DDBJ whole genome shotgun (WGS) entry which is preliminary data.</text>
</comment>
<dbReference type="Proteomes" id="UP001583193">
    <property type="component" value="Unassembled WGS sequence"/>
</dbReference>
<reference evidence="1 2" key="1">
    <citation type="journal article" date="2024" name="IMA Fungus">
        <title>IMA Genome - F19 : A genome assembly and annotation guide to empower mycologists, including annotated draft genome sequences of Ceratocystis pirilliformis, Diaporthe australafricana, Fusarium ophioides, Paecilomyces lecythidis, and Sporothrix stenoceras.</title>
        <authorList>
            <person name="Aylward J."/>
            <person name="Wilson A.M."/>
            <person name="Visagie C.M."/>
            <person name="Spraker J."/>
            <person name="Barnes I."/>
            <person name="Buitendag C."/>
            <person name="Ceriani C."/>
            <person name="Del Mar Angel L."/>
            <person name="du Plessis D."/>
            <person name="Fuchs T."/>
            <person name="Gasser K."/>
            <person name="Kramer D."/>
            <person name="Li W."/>
            <person name="Munsamy K."/>
            <person name="Piso A."/>
            <person name="Price J.L."/>
            <person name="Sonnekus B."/>
            <person name="Thomas C."/>
            <person name="van der Nest A."/>
            <person name="van Dijk A."/>
            <person name="van Heerden A."/>
            <person name="van Vuuren N."/>
            <person name="Yilmaz N."/>
            <person name="Duong T.A."/>
            <person name="van der Merwe N.A."/>
            <person name="Wingfield M.J."/>
            <person name="Wingfield B.D."/>
        </authorList>
    </citation>
    <scope>NUCLEOTIDE SEQUENCE [LARGE SCALE GENOMIC DNA]</scope>
    <source>
        <strain evidence="1 2">CMW 18167</strain>
    </source>
</reference>
<keyword evidence="2" id="KW-1185">Reference proteome</keyword>
<gene>
    <name evidence="1" type="ORF">Plec18167_008179</name>
</gene>
<name>A0ABR3WYK7_9EURO</name>
<evidence type="ECO:0000313" key="2">
    <source>
        <dbReference type="Proteomes" id="UP001583193"/>
    </source>
</evidence>
<accession>A0ABR3WYK7</accession>
<protein>
    <recommendedName>
        <fullName evidence="3">HNH nuclease domain-containing protein</fullName>
    </recommendedName>
</protein>
<organism evidence="1 2">
    <name type="scientific">Paecilomyces lecythidis</name>
    <dbReference type="NCBI Taxonomy" id="3004212"/>
    <lineage>
        <taxon>Eukaryota</taxon>
        <taxon>Fungi</taxon>
        <taxon>Dikarya</taxon>
        <taxon>Ascomycota</taxon>
        <taxon>Pezizomycotina</taxon>
        <taxon>Eurotiomycetes</taxon>
        <taxon>Eurotiomycetidae</taxon>
        <taxon>Eurotiales</taxon>
        <taxon>Thermoascaceae</taxon>
        <taxon>Paecilomyces</taxon>
    </lineage>
</organism>
<dbReference type="EMBL" id="JAVDPF010000038">
    <property type="protein sequence ID" value="KAL1868588.1"/>
    <property type="molecule type" value="Genomic_DNA"/>
</dbReference>
<evidence type="ECO:0008006" key="3">
    <source>
        <dbReference type="Google" id="ProtNLM"/>
    </source>
</evidence>
<proteinExistence type="predicted"/>
<sequence>MEPADVNNDDNLMTLFQTAHTDFKNFTLALEPTEAPDVYKILRFEKQSTALNLFLPPPNCQGDRIVKFQKYADVDLPNPVLLETHAALAKILHASRMAKYIDDILGEREDIRGLSGDGTTDIGRLLFAF</sequence>